<comment type="caution">
    <text evidence="1">The sequence shown here is derived from an EMBL/GenBank/DDBJ whole genome shotgun (WGS) entry which is preliminary data.</text>
</comment>
<protein>
    <submittedName>
        <fullName evidence="1">Uncharacterized protein</fullName>
    </submittedName>
</protein>
<evidence type="ECO:0000313" key="1">
    <source>
        <dbReference type="EMBL" id="POM68827.1"/>
    </source>
</evidence>
<proteinExistence type="predicted"/>
<reference evidence="1 2" key="1">
    <citation type="journal article" date="2017" name="Genome Biol. Evol.">
        <title>Phytophthora megakarya and P. palmivora, closely related causal agents of cacao black pod rot, underwent increases in genome sizes and gene numbers by different mechanisms.</title>
        <authorList>
            <person name="Ali S.S."/>
            <person name="Shao J."/>
            <person name="Lary D.J."/>
            <person name="Kronmiller B."/>
            <person name="Shen D."/>
            <person name="Strem M.D."/>
            <person name="Amoako-Attah I."/>
            <person name="Akrofi A.Y."/>
            <person name="Begoude B.A."/>
            <person name="Ten Hoopen G.M."/>
            <person name="Coulibaly K."/>
            <person name="Kebe B.I."/>
            <person name="Melnick R.L."/>
            <person name="Guiltinan M.J."/>
            <person name="Tyler B.M."/>
            <person name="Meinhardt L.W."/>
            <person name="Bailey B.A."/>
        </authorList>
    </citation>
    <scope>NUCLEOTIDE SEQUENCE [LARGE SCALE GENOMIC DNA]</scope>
    <source>
        <strain evidence="2">sbr112.9</strain>
    </source>
</reference>
<dbReference type="Proteomes" id="UP000237271">
    <property type="component" value="Unassembled WGS sequence"/>
</dbReference>
<name>A0A2P4XTI0_9STRA</name>
<gene>
    <name evidence="1" type="ORF">PHPALM_14960</name>
</gene>
<dbReference type="OrthoDB" id="97379at2759"/>
<sequence length="190" mass="21846">MPVSRRVSVMVQHQEMLGNRYSMCGLLSINNNLQQRDFLTAGAMKPVLAQLSKVRPSEDHGHPQYGTYTIDALQKGVQKLGKQLHYLNTKSSFKSRAKRPGRIIRSRKPALIVIGQRPGQQKGTWHCIARAWVGNKFVFIDSDCYHYFPNREDLLSAFFERIDVFDFEFFSIHFFLDKTVANMNVFASAM</sequence>
<organism evidence="1 2">
    <name type="scientific">Phytophthora palmivora</name>
    <dbReference type="NCBI Taxonomy" id="4796"/>
    <lineage>
        <taxon>Eukaryota</taxon>
        <taxon>Sar</taxon>
        <taxon>Stramenopiles</taxon>
        <taxon>Oomycota</taxon>
        <taxon>Peronosporomycetes</taxon>
        <taxon>Peronosporales</taxon>
        <taxon>Peronosporaceae</taxon>
        <taxon>Phytophthora</taxon>
    </lineage>
</organism>
<keyword evidence="2" id="KW-1185">Reference proteome</keyword>
<dbReference type="AlphaFoldDB" id="A0A2P4XTI0"/>
<accession>A0A2P4XTI0</accession>
<dbReference type="EMBL" id="NCKW01008029">
    <property type="protein sequence ID" value="POM68827.1"/>
    <property type="molecule type" value="Genomic_DNA"/>
</dbReference>
<evidence type="ECO:0000313" key="2">
    <source>
        <dbReference type="Proteomes" id="UP000237271"/>
    </source>
</evidence>